<dbReference type="AlphaFoldDB" id="A0A240UND4"/>
<evidence type="ECO:0000256" key="1">
    <source>
        <dbReference type="ARBA" id="ARBA00023015"/>
    </source>
</evidence>
<dbReference type="PANTHER" id="PTHR30055">
    <property type="entry name" value="HTH-TYPE TRANSCRIPTIONAL REGULATOR RUTR"/>
    <property type="match status" value="1"/>
</dbReference>
<dbReference type="InterPro" id="IPR009057">
    <property type="entry name" value="Homeodomain-like_sf"/>
</dbReference>
<sequence>MSMTKNDVSVATRGRKRDPERDGAILEATIDLLAEVGYDGLSTAKVADRAQAGKGTMYRRWPTKTDLVLDAVAHMKAQQIDLEALPDTGSLRGDLLAMFQPQDGVRVDRILRAMAGVVSMISQVPGLAETGDYSIFEPWITANEVLMERAKTRGEIPSTADIALAAQIIPSMAAYRALILRVAIDHDLLVRLVEQVVLPALRESPVNPARS</sequence>
<dbReference type="SUPFAM" id="SSF48498">
    <property type="entry name" value="Tetracyclin repressor-like, C-terminal domain"/>
    <property type="match status" value="1"/>
</dbReference>
<dbReference type="InterPro" id="IPR023772">
    <property type="entry name" value="DNA-bd_HTH_TetR-type_CS"/>
</dbReference>
<dbReference type="InterPro" id="IPR001647">
    <property type="entry name" value="HTH_TetR"/>
</dbReference>
<feature type="domain" description="HTH tetR-type" evidence="5">
    <location>
        <begin position="19"/>
        <end position="79"/>
    </location>
</feature>
<dbReference type="Proteomes" id="UP000194457">
    <property type="component" value="Chromosome"/>
</dbReference>
<dbReference type="InterPro" id="IPR050109">
    <property type="entry name" value="HTH-type_TetR-like_transc_reg"/>
</dbReference>
<keyword evidence="2 4" id="KW-0238">DNA-binding</keyword>
<organism evidence="6 7">
    <name type="scientific">Kushneria marisflavi</name>
    <dbReference type="NCBI Taxonomy" id="157779"/>
    <lineage>
        <taxon>Bacteria</taxon>
        <taxon>Pseudomonadati</taxon>
        <taxon>Pseudomonadota</taxon>
        <taxon>Gammaproteobacteria</taxon>
        <taxon>Oceanospirillales</taxon>
        <taxon>Halomonadaceae</taxon>
        <taxon>Kushneria</taxon>
    </lineage>
</organism>
<evidence type="ECO:0000256" key="3">
    <source>
        <dbReference type="ARBA" id="ARBA00023163"/>
    </source>
</evidence>
<dbReference type="PROSITE" id="PS50977">
    <property type="entry name" value="HTH_TETR_2"/>
    <property type="match status" value="1"/>
</dbReference>
<protein>
    <recommendedName>
        <fullName evidence="5">HTH tetR-type domain-containing protein</fullName>
    </recommendedName>
</protein>
<evidence type="ECO:0000313" key="6">
    <source>
        <dbReference type="EMBL" id="ART62988.1"/>
    </source>
</evidence>
<dbReference type="InterPro" id="IPR036271">
    <property type="entry name" value="Tet_transcr_reg_TetR-rel_C_sf"/>
</dbReference>
<dbReference type="Gene3D" id="1.10.357.10">
    <property type="entry name" value="Tetracycline Repressor, domain 2"/>
    <property type="match status" value="1"/>
</dbReference>
<dbReference type="EMBL" id="CP021358">
    <property type="protein sequence ID" value="ART62988.1"/>
    <property type="molecule type" value="Genomic_DNA"/>
</dbReference>
<evidence type="ECO:0000256" key="4">
    <source>
        <dbReference type="PROSITE-ProRule" id="PRU00335"/>
    </source>
</evidence>
<dbReference type="SUPFAM" id="SSF46689">
    <property type="entry name" value="Homeodomain-like"/>
    <property type="match status" value="1"/>
</dbReference>
<evidence type="ECO:0000313" key="7">
    <source>
        <dbReference type="Proteomes" id="UP000194457"/>
    </source>
</evidence>
<dbReference type="Gene3D" id="1.10.10.60">
    <property type="entry name" value="Homeodomain-like"/>
    <property type="match status" value="1"/>
</dbReference>
<gene>
    <name evidence="6" type="ORF">B9H00_07910</name>
</gene>
<dbReference type="GO" id="GO:0000976">
    <property type="term" value="F:transcription cis-regulatory region binding"/>
    <property type="evidence" value="ECO:0007669"/>
    <property type="project" value="TreeGrafter"/>
</dbReference>
<feature type="DNA-binding region" description="H-T-H motif" evidence="4">
    <location>
        <begin position="42"/>
        <end position="61"/>
    </location>
</feature>
<dbReference type="Pfam" id="PF16859">
    <property type="entry name" value="TetR_C_11"/>
    <property type="match status" value="1"/>
</dbReference>
<dbReference type="PANTHER" id="PTHR30055:SF148">
    <property type="entry name" value="TETR-FAMILY TRANSCRIPTIONAL REGULATOR"/>
    <property type="match status" value="1"/>
</dbReference>
<dbReference type="Pfam" id="PF00440">
    <property type="entry name" value="TetR_N"/>
    <property type="match status" value="1"/>
</dbReference>
<dbReference type="OrthoDB" id="8535430at2"/>
<keyword evidence="7" id="KW-1185">Reference proteome</keyword>
<accession>A0A240UND4</accession>
<dbReference type="KEGG" id="kma:B9H00_07910"/>
<evidence type="ECO:0000259" key="5">
    <source>
        <dbReference type="PROSITE" id="PS50977"/>
    </source>
</evidence>
<keyword evidence="1" id="KW-0805">Transcription regulation</keyword>
<proteinExistence type="predicted"/>
<dbReference type="PRINTS" id="PR00455">
    <property type="entry name" value="HTHTETR"/>
</dbReference>
<name>A0A240UND4_9GAMM</name>
<dbReference type="PROSITE" id="PS01081">
    <property type="entry name" value="HTH_TETR_1"/>
    <property type="match status" value="1"/>
</dbReference>
<dbReference type="GO" id="GO:0003700">
    <property type="term" value="F:DNA-binding transcription factor activity"/>
    <property type="evidence" value="ECO:0007669"/>
    <property type="project" value="TreeGrafter"/>
</dbReference>
<evidence type="ECO:0000256" key="2">
    <source>
        <dbReference type="ARBA" id="ARBA00023125"/>
    </source>
</evidence>
<keyword evidence="3" id="KW-0804">Transcription</keyword>
<reference evidence="6 7" key="1">
    <citation type="submission" date="2017-05" db="EMBL/GenBank/DDBJ databases">
        <authorList>
            <person name="Song R."/>
            <person name="Chenine A.L."/>
            <person name="Ruprecht R.M."/>
        </authorList>
    </citation>
    <scope>NUCLEOTIDE SEQUENCE [LARGE SCALE GENOMIC DNA]</scope>
    <source>
        <strain evidence="6">SW32</strain>
    </source>
</reference>
<dbReference type="InterPro" id="IPR011075">
    <property type="entry name" value="TetR_C"/>
</dbReference>